<evidence type="ECO:0000313" key="11">
    <source>
        <dbReference type="Proteomes" id="UP001595548"/>
    </source>
</evidence>
<evidence type="ECO:0000313" key="10">
    <source>
        <dbReference type="EMBL" id="MFC3155414.1"/>
    </source>
</evidence>
<dbReference type="PRINTS" id="PR00727">
    <property type="entry name" value="LEADERPTASE"/>
</dbReference>
<dbReference type="InterPro" id="IPR019533">
    <property type="entry name" value="Peptidase_S26"/>
</dbReference>
<dbReference type="PANTHER" id="PTHR43390:SF1">
    <property type="entry name" value="CHLOROPLAST PROCESSING PEPTIDASE"/>
    <property type="match status" value="1"/>
</dbReference>
<keyword evidence="6 7" id="KW-0378">Hydrolase</keyword>
<evidence type="ECO:0000256" key="1">
    <source>
        <dbReference type="ARBA" id="ARBA00000677"/>
    </source>
</evidence>
<keyword evidence="7" id="KW-1133">Transmembrane helix</keyword>
<dbReference type="RefSeq" id="WP_382416101.1">
    <property type="nucleotide sequence ID" value="NZ_AP031500.1"/>
</dbReference>
<dbReference type="SUPFAM" id="SSF51306">
    <property type="entry name" value="LexA/Signal peptidase"/>
    <property type="match status" value="1"/>
</dbReference>
<feature type="domain" description="Peptidase S26" evidence="9">
    <location>
        <begin position="85"/>
        <end position="279"/>
    </location>
</feature>
<feature type="transmembrane region" description="Helical" evidence="7">
    <location>
        <begin position="6"/>
        <end position="26"/>
    </location>
</feature>
<dbReference type="InterPro" id="IPR019757">
    <property type="entry name" value="Pept_S26A_signal_pept_1_Lys-AS"/>
</dbReference>
<dbReference type="Pfam" id="PF10502">
    <property type="entry name" value="Peptidase_S26"/>
    <property type="match status" value="1"/>
</dbReference>
<keyword evidence="11" id="KW-1185">Reference proteome</keyword>
<dbReference type="PROSITE" id="PS00760">
    <property type="entry name" value="SPASE_I_2"/>
    <property type="match status" value="1"/>
</dbReference>
<proteinExistence type="inferred from homology"/>
<dbReference type="Gene3D" id="2.10.109.10">
    <property type="entry name" value="Umud Fragment, subunit A"/>
    <property type="match status" value="1"/>
</dbReference>
<keyword evidence="7" id="KW-0812">Transmembrane</keyword>
<evidence type="ECO:0000256" key="8">
    <source>
        <dbReference type="RuleBase" id="RU362042"/>
    </source>
</evidence>
<evidence type="ECO:0000256" key="6">
    <source>
        <dbReference type="ARBA" id="ARBA00022801"/>
    </source>
</evidence>
<keyword evidence="5 7" id="KW-0645">Protease</keyword>
<evidence type="ECO:0000256" key="4">
    <source>
        <dbReference type="ARBA" id="ARBA00019232"/>
    </source>
</evidence>
<comment type="subcellular location">
    <subcellularLocation>
        <location evidence="8">Membrane</location>
        <topology evidence="8">Multi-pass membrane protein</topology>
    </subcellularLocation>
</comment>
<name>A0ABV7HNG3_9GAMM</name>
<gene>
    <name evidence="10" type="primary">lepB</name>
    <name evidence="10" type="ORF">ACFOEB_09410</name>
</gene>
<reference evidence="11" key="1">
    <citation type="journal article" date="2019" name="Int. J. Syst. Evol. Microbiol.">
        <title>The Global Catalogue of Microorganisms (GCM) 10K type strain sequencing project: providing services to taxonomists for standard genome sequencing and annotation.</title>
        <authorList>
            <consortium name="The Broad Institute Genomics Platform"/>
            <consortium name="The Broad Institute Genome Sequencing Center for Infectious Disease"/>
            <person name="Wu L."/>
            <person name="Ma J."/>
        </authorList>
    </citation>
    <scope>NUCLEOTIDE SEQUENCE [LARGE SCALE GENOMIC DNA]</scope>
    <source>
        <strain evidence="11">KCTC 52141</strain>
    </source>
</reference>
<evidence type="ECO:0000256" key="2">
    <source>
        <dbReference type="ARBA" id="ARBA00009370"/>
    </source>
</evidence>
<dbReference type="InterPro" id="IPR019758">
    <property type="entry name" value="Pept_S26A_signal_pept_1_CS"/>
</dbReference>
<evidence type="ECO:0000256" key="7">
    <source>
        <dbReference type="RuleBase" id="RU003993"/>
    </source>
</evidence>
<dbReference type="InterPro" id="IPR036286">
    <property type="entry name" value="LexA/Signal_pep-like_sf"/>
</dbReference>
<dbReference type="PROSITE" id="PS00761">
    <property type="entry name" value="SPASE_I_3"/>
    <property type="match status" value="1"/>
</dbReference>
<sequence>MGNINLPLILSLGVLITGVIWLYDIAFLARPRRQKIAAVNAQFKRDDANKADTAQVDAQDNAGPNSGDKAYQLAIGQASSEPALVEYSKSFFPVLLLVFVVRSFLVEPFQIPSGSMEPTLDVGDFILVNKYAYGIRLPVINKEVIPVSKPERGDVMVFFPPHLPDTYYIKRVIGLPGDKIEYVNHKLTINGEPVSEELQAVLPAGQPQFRLTQETIGEHEFTARKYLRPGRYSVRGAWTVPEGHYFMMGDNRDNSFDSRGWDDPFVPEKNIVGKAVVVWMHWESLLSLPSFDRAGAID</sequence>
<dbReference type="PROSITE" id="PS00501">
    <property type="entry name" value="SPASE_I_1"/>
    <property type="match status" value="1"/>
</dbReference>
<protein>
    <recommendedName>
        <fullName evidence="4 7">Signal peptidase I</fullName>
        <ecNumber evidence="3 7">3.4.21.89</ecNumber>
    </recommendedName>
</protein>
<dbReference type="Proteomes" id="UP001595548">
    <property type="component" value="Unassembled WGS sequence"/>
</dbReference>
<comment type="catalytic activity">
    <reaction evidence="1 7">
        <text>Cleavage of hydrophobic, N-terminal signal or leader sequences from secreted and periplasmic proteins.</text>
        <dbReference type="EC" id="3.4.21.89"/>
    </reaction>
</comment>
<accession>A0ABV7HNG3</accession>
<evidence type="ECO:0000259" key="9">
    <source>
        <dbReference type="Pfam" id="PF10502"/>
    </source>
</evidence>
<evidence type="ECO:0000256" key="5">
    <source>
        <dbReference type="ARBA" id="ARBA00022670"/>
    </source>
</evidence>
<comment type="caution">
    <text evidence="8">Lacks conserved residue(s) required for the propagation of feature annotation.</text>
</comment>
<comment type="caution">
    <text evidence="10">The sequence shown here is derived from an EMBL/GenBank/DDBJ whole genome shotgun (WGS) entry which is preliminary data.</text>
</comment>
<dbReference type="CDD" id="cd06530">
    <property type="entry name" value="S26_SPase_I"/>
    <property type="match status" value="1"/>
</dbReference>
<dbReference type="EC" id="3.4.21.89" evidence="3 7"/>
<dbReference type="EMBL" id="JBHRTL010000006">
    <property type="protein sequence ID" value="MFC3155414.1"/>
    <property type="molecule type" value="Genomic_DNA"/>
</dbReference>
<keyword evidence="7" id="KW-0472">Membrane</keyword>
<dbReference type="InterPro" id="IPR019756">
    <property type="entry name" value="Pept_S26A_signal_pept_1_Ser-AS"/>
</dbReference>
<dbReference type="PANTHER" id="PTHR43390">
    <property type="entry name" value="SIGNAL PEPTIDASE I"/>
    <property type="match status" value="1"/>
</dbReference>
<comment type="similarity">
    <text evidence="2 8">Belongs to the peptidase S26 family.</text>
</comment>
<dbReference type="GO" id="GO:0009003">
    <property type="term" value="F:signal peptidase activity"/>
    <property type="evidence" value="ECO:0007669"/>
    <property type="project" value="UniProtKB-EC"/>
</dbReference>
<dbReference type="InterPro" id="IPR000223">
    <property type="entry name" value="Pept_S26A_signal_pept_1"/>
</dbReference>
<evidence type="ECO:0000256" key="3">
    <source>
        <dbReference type="ARBA" id="ARBA00013208"/>
    </source>
</evidence>
<organism evidence="10 11">
    <name type="scientific">Gilvimarinus japonicus</name>
    <dbReference type="NCBI Taxonomy" id="1796469"/>
    <lineage>
        <taxon>Bacteria</taxon>
        <taxon>Pseudomonadati</taxon>
        <taxon>Pseudomonadota</taxon>
        <taxon>Gammaproteobacteria</taxon>
        <taxon>Cellvibrionales</taxon>
        <taxon>Cellvibrionaceae</taxon>
        <taxon>Gilvimarinus</taxon>
    </lineage>
</organism>
<dbReference type="NCBIfam" id="TIGR02227">
    <property type="entry name" value="sigpep_I_bact"/>
    <property type="match status" value="1"/>
</dbReference>